<dbReference type="AlphaFoldDB" id="M5FQC3"/>
<dbReference type="Gene3D" id="3.40.50.1820">
    <property type="entry name" value="alpha/beta hydrolase"/>
    <property type="match status" value="1"/>
</dbReference>
<reference evidence="1 2" key="1">
    <citation type="journal article" date="2012" name="Science">
        <title>The Paleozoic origin of enzymatic lignin decomposition reconstructed from 31 fungal genomes.</title>
        <authorList>
            <person name="Floudas D."/>
            <person name="Binder M."/>
            <person name="Riley R."/>
            <person name="Barry K."/>
            <person name="Blanchette R.A."/>
            <person name="Henrissat B."/>
            <person name="Martinez A.T."/>
            <person name="Otillar R."/>
            <person name="Spatafora J.W."/>
            <person name="Yadav J.S."/>
            <person name="Aerts A."/>
            <person name="Benoit I."/>
            <person name="Boyd A."/>
            <person name="Carlson A."/>
            <person name="Copeland A."/>
            <person name="Coutinho P.M."/>
            <person name="de Vries R.P."/>
            <person name="Ferreira P."/>
            <person name="Findley K."/>
            <person name="Foster B."/>
            <person name="Gaskell J."/>
            <person name="Glotzer D."/>
            <person name="Gorecki P."/>
            <person name="Heitman J."/>
            <person name="Hesse C."/>
            <person name="Hori C."/>
            <person name="Igarashi K."/>
            <person name="Jurgens J.A."/>
            <person name="Kallen N."/>
            <person name="Kersten P."/>
            <person name="Kohler A."/>
            <person name="Kuees U."/>
            <person name="Kumar T.K.A."/>
            <person name="Kuo A."/>
            <person name="LaButti K."/>
            <person name="Larrondo L.F."/>
            <person name="Lindquist E."/>
            <person name="Ling A."/>
            <person name="Lombard V."/>
            <person name="Lucas S."/>
            <person name="Lundell T."/>
            <person name="Martin R."/>
            <person name="McLaughlin D.J."/>
            <person name="Morgenstern I."/>
            <person name="Morin E."/>
            <person name="Murat C."/>
            <person name="Nagy L.G."/>
            <person name="Nolan M."/>
            <person name="Ohm R.A."/>
            <person name="Patyshakuliyeva A."/>
            <person name="Rokas A."/>
            <person name="Ruiz-Duenas F.J."/>
            <person name="Sabat G."/>
            <person name="Salamov A."/>
            <person name="Samejima M."/>
            <person name="Schmutz J."/>
            <person name="Slot J.C."/>
            <person name="St John F."/>
            <person name="Stenlid J."/>
            <person name="Sun H."/>
            <person name="Sun S."/>
            <person name="Syed K."/>
            <person name="Tsang A."/>
            <person name="Wiebenga A."/>
            <person name="Young D."/>
            <person name="Pisabarro A."/>
            <person name="Eastwood D.C."/>
            <person name="Martin F."/>
            <person name="Cullen D."/>
            <person name="Grigoriev I.V."/>
            <person name="Hibbett D.S."/>
        </authorList>
    </citation>
    <scope>NUCLEOTIDE SEQUENCE [LARGE SCALE GENOMIC DNA]</scope>
    <source>
        <strain evidence="1 2">DJM-731 SS1</strain>
    </source>
</reference>
<dbReference type="Proteomes" id="UP000030653">
    <property type="component" value="Unassembled WGS sequence"/>
</dbReference>
<proteinExistence type="predicted"/>
<dbReference type="RefSeq" id="XP_040623782.1">
    <property type="nucleotide sequence ID" value="XM_040769374.1"/>
</dbReference>
<dbReference type="OrthoDB" id="5311491at2759"/>
<dbReference type="SUPFAM" id="SSF53474">
    <property type="entry name" value="alpha/beta-Hydrolases"/>
    <property type="match status" value="1"/>
</dbReference>
<dbReference type="EMBL" id="JH795879">
    <property type="protein sequence ID" value="EJT96884.1"/>
    <property type="molecule type" value="Genomic_DNA"/>
</dbReference>
<dbReference type="HOGENOM" id="CLU_071631_0_0_1"/>
<keyword evidence="2" id="KW-1185">Reference proteome</keyword>
<accession>M5FQC3</accession>
<protein>
    <recommendedName>
        <fullName evidence="3">AB hydrolase-1 domain-containing protein</fullName>
    </recommendedName>
</protein>
<evidence type="ECO:0000313" key="1">
    <source>
        <dbReference type="EMBL" id="EJT96884.1"/>
    </source>
</evidence>
<dbReference type="InterPro" id="IPR029058">
    <property type="entry name" value="AB_hydrolase_fold"/>
</dbReference>
<sequence>MAESSPQWSTANLGVLVPGDPVLSLRYLDSHPLPPQEPYTTIIAVHGTGYNSRIWLPLLPHLPPSVRLLAFNRRGHFGSCAPYVSSRPGSGNVDGFGRHVLDLAGFVRFAVEVLGVTPARKEGRKGGVVLLGWWIQSKGCAYLLGLLSLLTPAPHVLSPPAPIDPFLPALRHIHGAILFEPVQTIFGLPGPGIGGPGLEGVFREEMNDTFGALLFETVPEEKRRIVGDAEDGEEVLRDDIRTWNGATKEQMIALCERAVTSETGVKLATLYCEGTSMELLVNGAKWVNERCKGVPGFWPGIIRGGDHFVMATDPGLFAQSLKDAMKGMEIGY</sequence>
<organism evidence="1 2">
    <name type="scientific">Dacryopinax primogenitus (strain DJM 731)</name>
    <name type="common">Brown rot fungus</name>
    <dbReference type="NCBI Taxonomy" id="1858805"/>
    <lineage>
        <taxon>Eukaryota</taxon>
        <taxon>Fungi</taxon>
        <taxon>Dikarya</taxon>
        <taxon>Basidiomycota</taxon>
        <taxon>Agaricomycotina</taxon>
        <taxon>Dacrymycetes</taxon>
        <taxon>Dacrymycetales</taxon>
        <taxon>Dacrymycetaceae</taxon>
        <taxon>Dacryopinax</taxon>
    </lineage>
</organism>
<gene>
    <name evidence="1" type="ORF">DACRYDRAFT_112225</name>
</gene>
<evidence type="ECO:0008006" key="3">
    <source>
        <dbReference type="Google" id="ProtNLM"/>
    </source>
</evidence>
<evidence type="ECO:0000313" key="2">
    <source>
        <dbReference type="Proteomes" id="UP000030653"/>
    </source>
</evidence>
<dbReference type="GeneID" id="63684436"/>
<name>M5FQC3_DACPD</name>